<feature type="transmembrane region" description="Helical" evidence="2">
    <location>
        <begin position="68"/>
        <end position="88"/>
    </location>
</feature>
<evidence type="ECO:0000256" key="2">
    <source>
        <dbReference type="SAM" id="Phobius"/>
    </source>
</evidence>
<feature type="compositionally biased region" description="Polar residues" evidence="1">
    <location>
        <begin position="343"/>
        <end position="356"/>
    </location>
</feature>
<reference evidence="3 4" key="1">
    <citation type="journal article" date="2024" name="Microbiol. Resour. Announc.">
        <title>Genome annotations for the ascomycete fungi Trichoderma harzianum, Trichoderma aggressivum, and Purpureocillium lilacinum.</title>
        <authorList>
            <person name="Beijen E.P.W."/>
            <person name="Ohm R.A."/>
        </authorList>
    </citation>
    <scope>NUCLEOTIDE SEQUENCE [LARGE SCALE GENOMIC DNA]</scope>
    <source>
        <strain evidence="3 4">CBS 150709</strain>
    </source>
</reference>
<feature type="region of interest" description="Disordered" evidence="1">
    <location>
        <begin position="20"/>
        <end position="39"/>
    </location>
</feature>
<accession>A0ABR0BEI0</accession>
<protein>
    <recommendedName>
        <fullName evidence="5">Tetraspanin Tsp3</fullName>
    </recommendedName>
</protein>
<comment type="caution">
    <text evidence="3">The sequence shown here is derived from an EMBL/GenBank/DDBJ whole genome shotgun (WGS) entry which is preliminary data.</text>
</comment>
<sequence length="356" mass="38838">MAPVAITFETVAQRDDNLMSPARAPKWGRKRDNKGGTPGVAHTWLQTSIPAHAPLFLNNTLIMATRILFSYALLAVLLVALVCGTLYIPQPNPPQGARRSGRLTCSISFVHMDAAKLSLPIPRTLTIVVVILPFAAVINALASARLFRSAGSSIRSRMLPIVLQIFQAVAISVLGTLLFSRILSSAARGCLLSTTWQRLFSAHDADSIRRIQDSFDCCGFNTVQDRPWPFPNQHASRSCADTYGRVTPCAHPWQMALQRDAGLGFGVVLAIGLVQIASILFMAGNFVAFTSRNNRAIEHATLAETERTRLLPAVAGSTSGRDNFEHECGGNRQVSRDVEDTGWTPSSHNPWRPDQN</sequence>
<dbReference type="Proteomes" id="UP001287286">
    <property type="component" value="Unassembled WGS sequence"/>
</dbReference>
<feature type="compositionally biased region" description="Basic and acidic residues" evidence="1">
    <location>
        <begin position="322"/>
        <end position="339"/>
    </location>
</feature>
<organism evidence="3 4">
    <name type="scientific">Purpureocillium lilacinum</name>
    <name type="common">Paecilomyces lilacinus</name>
    <dbReference type="NCBI Taxonomy" id="33203"/>
    <lineage>
        <taxon>Eukaryota</taxon>
        <taxon>Fungi</taxon>
        <taxon>Dikarya</taxon>
        <taxon>Ascomycota</taxon>
        <taxon>Pezizomycotina</taxon>
        <taxon>Sordariomycetes</taxon>
        <taxon>Hypocreomycetidae</taxon>
        <taxon>Hypocreales</taxon>
        <taxon>Ophiocordycipitaceae</taxon>
        <taxon>Purpureocillium</taxon>
    </lineage>
</organism>
<keyword evidence="2" id="KW-0812">Transmembrane</keyword>
<gene>
    <name evidence="3" type="ORF">Purlil1_13265</name>
</gene>
<evidence type="ECO:0008006" key="5">
    <source>
        <dbReference type="Google" id="ProtNLM"/>
    </source>
</evidence>
<feature type="transmembrane region" description="Helical" evidence="2">
    <location>
        <begin position="125"/>
        <end position="147"/>
    </location>
</feature>
<keyword evidence="2" id="KW-1133">Transmembrane helix</keyword>
<feature type="region of interest" description="Disordered" evidence="1">
    <location>
        <begin position="315"/>
        <end position="356"/>
    </location>
</feature>
<evidence type="ECO:0000256" key="1">
    <source>
        <dbReference type="SAM" id="MobiDB-lite"/>
    </source>
</evidence>
<proteinExistence type="predicted"/>
<evidence type="ECO:0000313" key="3">
    <source>
        <dbReference type="EMBL" id="KAK4072803.1"/>
    </source>
</evidence>
<evidence type="ECO:0000313" key="4">
    <source>
        <dbReference type="Proteomes" id="UP001287286"/>
    </source>
</evidence>
<keyword evidence="2" id="KW-0472">Membrane</keyword>
<name>A0ABR0BEI0_PURLI</name>
<dbReference type="EMBL" id="JAWRVI010000190">
    <property type="protein sequence ID" value="KAK4072803.1"/>
    <property type="molecule type" value="Genomic_DNA"/>
</dbReference>
<keyword evidence="4" id="KW-1185">Reference proteome</keyword>
<feature type="transmembrane region" description="Helical" evidence="2">
    <location>
        <begin position="263"/>
        <end position="289"/>
    </location>
</feature>
<feature type="transmembrane region" description="Helical" evidence="2">
    <location>
        <begin position="159"/>
        <end position="179"/>
    </location>
</feature>